<evidence type="ECO:0000313" key="8">
    <source>
        <dbReference type="Proteomes" id="UP000182491"/>
    </source>
</evidence>
<feature type="domain" description="O-antigen ligase-related" evidence="6">
    <location>
        <begin position="211"/>
        <end position="368"/>
    </location>
</feature>
<keyword evidence="7" id="KW-0436">Ligase</keyword>
<organism evidence="7 8">
    <name type="scientific">Pontibacter akesuensis</name>
    <dbReference type="NCBI Taxonomy" id="388950"/>
    <lineage>
        <taxon>Bacteria</taxon>
        <taxon>Pseudomonadati</taxon>
        <taxon>Bacteroidota</taxon>
        <taxon>Cytophagia</taxon>
        <taxon>Cytophagales</taxon>
        <taxon>Hymenobacteraceae</taxon>
        <taxon>Pontibacter</taxon>
    </lineage>
</organism>
<keyword evidence="4 5" id="KW-0472">Membrane</keyword>
<proteinExistence type="predicted"/>
<gene>
    <name evidence="7" type="ORF">SAMN04487941_0901</name>
</gene>
<feature type="transmembrane region" description="Helical" evidence="5">
    <location>
        <begin position="98"/>
        <end position="117"/>
    </location>
</feature>
<dbReference type="Pfam" id="PF04932">
    <property type="entry name" value="Wzy_C"/>
    <property type="match status" value="1"/>
</dbReference>
<evidence type="ECO:0000256" key="2">
    <source>
        <dbReference type="ARBA" id="ARBA00022692"/>
    </source>
</evidence>
<feature type="transmembrane region" description="Helical" evidence="5">
    <location>
        <begin position="34"/>
        <end position="61"/>
    </location>
</feature>
<dbReference type="EMBL" id="FPCA01000001">
    <property type="protein sequence ID" value="SFU45968.1"/>
    <property type="molecule type" value="Genomic_DNA"/>
</dbReference>
<dbReference type="GO" id="GO:0016020">
    <property type="term" value="C:membrane"/>
    <property type="evidence" value="ECO:0007669"/>
    <property type="project" value="UniProtKB-SubCell"/>
</dbReference>
<dbReference type="PANTHER" id="PTHR37422:SF17">
    <property type="entry name" value="O-ANTIGEN LIGASE"/>
    <property type="match status" value="1"/>
</dbReference>
<comment type="subcellular location">
    <subcellularLocation>
        <location evidence="1">Membrane</location>
        <topology evidence="1">Multi-pass membrane protein</topology>
    </subcellularLocation>
</comment>
<evidence type="ECO:0000313" key="7">
    <source>
        <dbReference type="EMBL" id="SFU45968.1"/>
    </source>
</evidence>
<protein>
    <submittedName>
        <fullName evidence="7">O-antigen ligase</fullName>
    </submittedName>
</protein>
<feature type="transmembrane region" description="Helical" evidence="5">
    <location>
        <begin position="353"/>
        <end position="378"/>
    </location>
</feature>
<evidence type="ECO:0000256" key="4">
    <source>
        <dbReference type="ARBA" id="ARBA00023136"/>
    </source>
</evidence>
<feature type="transmembrane region" description="Helical" evidence="5">
    <location>
        <begin position="73"/>
        <end position="92"/>
    </location>
</feature>
<feature type="transmembrane region" description="Helical" evidence="5">
    <location>
        <begin position="255"/>
        <end position="273"/>
    </location>
</feature>
<reference evidence="8" key="1">
    <citation type="submission" date="2016-10" db="EMBL/GenBank/DDBJ databases">
        <authorList>
            <person name="Varghese N."/>
        </authorList>
    </citation>
    <scope>NUCLEOTIDE SEQUENCE [LARGE SCALE GENOMIC DNA]</scope>
    <source>
        <strain evidence="8">DSM 18820</strain>
    </source>
</reference>
<dbReference type="AlphaFoldDB" id="A0A1I7GC14"/>
<dbReference type="GO" id="GO:0016874">
    <property type="term" value="F:ligase activity"/>
    <property type="evidence" value="ECO:0007669"/>
    <property type="project" value="UniProtKB-KW"/>
</dbReference>
<evidence type="ECO:0000259" key="6">
    <source>
        <dbReference type="Pfam" id="PF04932"/>
    </source>
</evidence>
<dbReference type="PANTHER" id="PTHR37422">
    <property type="entry name" value="TEICHURONIC ACID BIOSYNTHESIS PROTEIN TUAE"/>
    <property type="match status" value="1"/>
</dbReference>
<evidence type="ECO:0000256" key="5">
    <source>
        <dbReference type="SAM" id="Phobius"/>
    </source>
</evidence>
<feature type="transmembrane region" description="Helical" evidence="5">
    <location>
        <begin position="175"/>
        <end position="195"/>
    </location>
</feature>
<keyword evidence="8" id="KW-1185">Reference proteome</keyword>
<feature type="transmembrane region" description="Helical" evidence="5">
    <location>
        <begin position="129"/>
        <end position="150"/>
    </location>
</feature>
<feature type="transmembrane region" description="Helical" evidence="5">
    <location>
        <begin position="202"/>
        <end position="220"/>
    </location>
</feature>
<evidence type="ECO:0000256" key="3">
    <source>
        <dbReference type="ARBA" id="ARBA00022989"/>
    </source>
</evidence>
<keyword evidence="2 5" id="KW-0812">Transmembrane</keyword>
<accession>A0A1I7GC14</accession>
<evidence type="ECO:0000256" key="1">
    <source>
        <dbReference type="ARBA" id="ARBA00004141"/>
    </source>
</evidence>
<dbReference type="InterPro" id="IPR051533">
    <property type="entry name" value="WaaL-like"/>
</dbReference>
<dbReference type="RefSeq" id="WP_074937150.1">
    <property type="nucleotide sequence ID" value="NZ_BMXC01000001.1"/>
</dbReference>
<sequence length="427" mass="49077">MEQIIPEAFLKGNKIHWPVKDWENKVYLGLLSGFAISLFLPLLFTNIFTILLTTLSIYIFIIKKPFKDRKNKAYLVLTVSLYISFLIGLFYSENIDEGLNSLVKKLSLLLFPLIFYINPKLSQDRQTGLLNIYLISAVIVSIFCIASSFYNNIDISNLGAVDWEAITYHNLSDAIGFHAIYLSMYVSFALFILLFQWPELQGKLKVAAVFCLLVLSIFLVLLSARIVLLAFLLITFTATLVYAYQKREIFKFTGIYIIVLLTCVVVTLSIPTLQTRVKEAVNYNSEYSIDKQWGGRAMRLLKWECCIKIIKENPVIGVGTGSEQDFLQECYIEEKFYPLLHWPEIKFNAHNQYFQSAIATGIIGFSILLANICFALVIAVRRRQYLYLSFLILISICFLTESMLQSNKGIVFYSFFNSFFLFSTKRN</sequence>
<feature type="transmembrane region" description="Helical" evidence="5">
    <location>
        <begin position="385"/>
        <end position="404"/>
    </location>
</feature>
<keyword evidence="3 5" id="KW-1133">Transmembrane helix</keyword>
<feature type="transmembrane region" description="Helical" evidence="5">
    <location>
        <begin position="226"/>
        <end position="243"/>
    </location>
</feature>
<dbReference type="InterPro" id="IPR007016">
    <property type="entry name" value="O-antigen_ligase-rel_domated"/>
</dbReference>
<dbReference type="Proteomes" id="UP000182491">
    <property type="component" value="Unassembled WGS sequence"/>
</dbReference>
<name>A0A1I7GC14_9BACT</name>